<dbReference type="EMBL" id="ASPP01010646">
    <property type="protein sequence ID" value="ETO22551.1"/>
    <property type="molecule type" value="Genomic_DNA"/>
</dbReference>
<organism evidence="1 2">
    <name type="scientific">Reticulomyxa filosa</name>
    <dbReference type="NCBI Taxonomy" id="46433"/>
    <lineage>
        <taxon>Eukaryota</taxon>
        <taxon>Sar</taxon>
        <taxon>Rhizaria</taxon>
        <taxon>Retaria</taxon>
        <taxon>Foraminifera</taxon>
        <taxon>Monothalamids</taxon>
        <taxon>Reticulomyxidae</taxon>
        <taxon>Reticulomyxa</taxon>
    </lineage>
</organism>
<dbReference type="Proteomes" id="UP000023152">
    <property type="component" value="Unassembled WGS sequence"/>
</dbReference>
<name>X6N925_RETFI</name>
<dbReference type="AlphaFoldDB" id="X6N925"/>
<keyword evidence="2" id="KW-1185">Reference proteome</keyword>
<accession>X6N925</accession>
<evidence type="ECO:0000313" key="2">
    <source>
        <dbReference type="Proteomes" id="UP000023152"/>
    </source>
</evidence>
<comment type="caution">
    <text evidence="1">The sequence shown here is derived from an EMBL/GenBank/DDBJ whole genome shotgun (WGS) entry which is preliminary data.</text>
</comment>
<reference evidence="1 2" key="1">
    <citation type="journal article" date="2013" name="Curr. Biol.">
        <title>The Genome of the Foraminiferan Reticulomyxa filosa.</title>
        <authorList>
            <person name="Glockner G."/>
            <person name="Hulsmann N."/>
            <person name="Schleicher M."/>
            <person name="Noegel A.A."/>
            <person name="Eichinger L."/>
            <person name="Gallinger C."/>
            <person name="Pawlowski J."/>
            <person name="Sierra R."/>
            <person name="Euteneuer U."/>
            <person name="Pillet L."/>
            <person name="Moustafa A."/>
            <person name="Platzer M."/>
            <person name="Groth M."/>
            <person name="Szafranski K."/>
            <person name="Schliwa M."/>
        </authorList>
    </citation>
    <scope>NUCLEOTIDE SEQUENCE [LARGE SCALE GENOMIC DNA]</scope>
</reference>
<sequence>MVFNVIPVRETSGFGNRLSVYWYGRSISFWEQKGFEMPQQMRDNWIGSYQTTFLPYLPMRTLYTSNWNNSTDENLSDSATLLFKEKLKKLGVSFELIYEMRYPHSSAFLLTFYNRYFLPILRQDTRKAIAEYFQSKNNSDVKTIHNESLSSKNSIIAIHFRCGDILFGHELYHFMTLNYYLHIFDQILAEMNSNSTTELNIYIISQLSTNGVHRHSDQVNLPSCRRLVSAFRDKLHEHYANHHVNLTFQLINNNIVSDFNLMMHVPYLICGTSTFCLHAAIAGNNLRSFLPDIGPWSFLSQHVNETIQSEILPPTHSIINVSLNKWFLESTLVFKKKWHKSNKFSNLIDYILSH</sequence>
<evidence type="ECO:0000313" key="1">
    <source>
        <dbReference type="EMBL" id="ETO22551.1"/>
    </source>
</evidence>
<protein>
    <submittedName>
        <fullName evidence="1">Uncharacterized protein</fullName>
    </submittedName>
</protein>
<gene>
    <name evidence="1" type="ORF">RFI_14654</name>
</gene>
<proteinExistence type="predicted"/>